<name>A0A5N5HE80_9ROSA</name>
<comment type="caution">
    <text evidence="2">The sequence shown here is derived from an EMBL/GenBank/DDBJ whole genome shotgun (WGS) entry which is preliminary data.</text>
</comment>
<evidence type="ECO:0000313" key="3">
    <source>
        <dbReference type="Proteomes" id="UP000327157"/>
    </source>
</evidence>
<dbReference type="Proteomes" id="UP000327157">
    <property type="component" value="Chromosome 16"/>
</dbReference>
<feature type="compositionally biased region" description="Basic and acidic residues" evidence="1">
    <location>
        <begin position="32"/>
        <end position="44"/>
    </location>
</feature>
<evidence type="ECO:0000313" key="2">
    <source>
        <dbReference type="EMBL" id="KAB2626309.1"/>
    </source>
</evidence>
<evidence type="ECO:0000256" key="1">
    <source>
        <dbReference type="SAM" id="MobiDB-lite"/>
    </source>
</evidence>
<reference evidence="2 3" key="1">
    <citation type="submission" date="2019-09" db="EMBL/GenBank/DDBJ databases">
        <authorList>
            <person name="Ou C."/>
        </authorList>
    </citation>
    <scope>NUCLEOTIDE SEQUENCE [LARGE SCALE GENOMIC DNA]</scope>
    <source>
        <strain evidence="2">S2</strain>
        <tissue evidence="2">Leaf</tissue>
    </source>
</reference>
<feature type="compositionally biased region" description="Polar residues" evidence="1">
    <location>
        <begin position="1"/>
        <end position="11"/>
    </location>
</feature>
<reference evidence="3" key="2">
    <citation type="submission" date="2019-10" db="EMBL/GenBank/DDBJ databases">
        <title>A de novo genome assembly of a pear dwarfing rootstock.</title>
        <authorList>
            <person name="Wang F."/>
            <person name="Wang J."/>
            <person name="Li S."/>
            <person name="Zhang Y."/>
            <person name="Fang M."/>
            <person name="Ma L."/>
            <person name="Zhao Y."/>
            <person name="Jiang S."/>
        </authorList>
    </citation>
    <scope>NUCLEOTIDE SEQUENCE [LARGE SCALE GENOMIC DNA]</scope>
</reference>
<gene>
    <name evidence="2" type="ORF">D8674_017969</name>
</gene>
<feature type="compositionally biased region" description="Basic and acidic residues" evidence="1">
    <location>
        <begin position="58"/>
        <end position="67"/>
    </location>
</feature>
<protein>
    <submittedName>
        <fullName evidence="2">Uncharacterized protein</fullName>
    </submittedName>
</protein>
<reference evidence="2 3" key="3">
    <citation type="submission" date="2019-11" db="EMBL/GenBank/DDBJ databases">
        <title>A de novo genome assembly of a pear dwarfing rootstock.</title>
        <authorList>
            <person name="Wang F."/>
            <person name="Wang J."/>
            <person name="Li S."/>
            <person name="Zhang Y."/>
            <person name="Fang M."/>
            <person name="Ma L."/>
            <person name="Zhao Y."/>
            <person name="Jiang S."/>
        </authorList>
    </citation>
    <scope>NUCLEOTIDE SEQUENCE [LARGE SCALE GENOMIC DNA]</scope>
    <source>
        <strain evidence="2">S2</strain>
        <tissue evidence="2">Leaf</tissue>
    </source>
</reference>
<feature type="region of interest" description="Disordered" evidence="1">
    <location>
        <begin position="1"/>
        <end position="95"/>
    </location>
</feature>
<keyword evidence="3" id="KW-1185">Reference proteome</keyword>
<dbReference type="AlphaFoldDB" id="A0A5N5HE80"/>
<accession>A0A5N5HE80</accession>
<organism evidence="2 3">
    <name type="scientific">Pyrus ussuriensis x Pyrus communis</name>
    <dbReference type="NCBI Taxonomy" id="2448454"/>
    <lineage>
        <taxon>Eukaryota</taxon>
        <taxon>Viridiplantae</taxon>
        <taxon>Streptophyta</taxon>
        <taxon>Embryophyta</taxon>
        <taxon>Tracheophyta</taxon>
        <taxon>Spermatophyta</taxon>
        <taxon>Magnoliopsida</taxon>
        <taxon>eudicotyledons</taxon>
        <taxon>Gunneridae</taxon>
        <taxon>Pentapetalae</taxon>
        <taxon>rosids</taxon>
        <taxon>fabids</taxon>
        <taxon>Rosales</taxon>
        <taxon>Rosaceae</taxon>
        <taxon>Amygdaloideae</taxon>
        <taxon>Maleae</taxon>
        <taxon>Pyrus</taxon>
    </lineage>
</organism>
<proteinExistence type="predicted"/>
<dbReference type="EMBL" id="SMOL01000160">
    <property type="protein sequence ID" value="KAB2626309.1"/>
    <property type="molecule type" value="Genomic_DNA"/>
</dbReference>
<sequence>MSNGNPRTETAPQRVRLVRDTSTPRCRPPAGRPEEEERDDERQRSFAAGSQNRNPSCARDESRRVDEAGYEPTVRCRSTEPAVEYNPITTHTPSR</sequence>